<organism evidence="1 2">
    <name type="scientific">Xenopus laevis</name>
    <name type="common">African clawed frog</name>
    <dbReference type="NCBI Taxonomy" id="8355"/>
    <lineage>
        <taxon>Eukaryota</taxon>
        <taxon>Metazoa</taxon>
        <taxon>Chordata</taxon>
        <taxon>Craniata</taxon>
        <taxon>Vertebrata</taxon>
        <taxon>Euteleostomi</taxon>
        <taxon>Amphibia</taxon>
        <taxon>Batrachia</taxon>
        <taxon>Anura</taxon>
        <taxon>Pipoidea</taxon>
        <taxon>Pipidae</taxon>
        <taxon>Xenopodinae</taxon>
        <taxon>Xenopus</taxon>
        <taxon>Xenopus</taxon>
    </lineage>
</organism>
<dbReference type="Proteomes" id="UP000694892">
    <property type="component" value="Chromosome 7S"/>
</dbReference>
<proteinExistence type="predicted"/>
<evidence type="ECO:0000313" key="2">
    <source>
        <dbReference type="Proteomes" id="UP000694892"/>
    </source>
</evidence>
<gene>
    <name evidence="1" type="ORF">XELAEV_18036778mg</name>
</gene>
<accession>A0A974CB24</accession>
<dbReference type="AlphaFoldDB" id="A0A974CB24"/>
<evidence type="ECO:0000313" key="1">
    <source>
        <dbReference type="EMBL" id="OCT69853.1"/>
    </source>
</evidence>
<sequence>MKSVGSEEDQPVNKGWGLLCIVMLQSKASRRSLLLGGWLHCFPCTNPAQGAVYYFVHLPETSVSLYSLNLIANPDIPFPLV</sequence>
<dbReference type="EMBL" id="CM004479">
    <property type="protein sequence ID" value="OCT69853.1"/>
    <property type="molecule type" value="Genomic_DNA"/>
</dbReference>
<protein>
    <submittedName>
        <fullName evidence="1">Uncharacterized protein</fullName>
    </submittedName>
</protein>
<reference evidence="2" key="1">
    <citation type="journal article" date="2016" name="Nature">
        <title>Genome evolution in the allotetraploid frog Xenopus laevis.</title>
        <authorList>
            <person name="Session A.M."/>
            <person name="Uno Y."/>
            <person name="Kwon T."/>
            <person name="Chapman J.A."/>
            <person name="Toyoda A."/>
            <person name="Takahashi S."/>
            <person name="Fukui A."/>
            <person name="Hikosaka A."/>
            <person name="Suzuki A."/>
            <person name="Kondo M."/>
            <person name="van Heeringen S.J."/>
            <person name="Quigley I."/>
            <person name="Heinz S."/>
            <person name="Ogino H."/>
            <person name="Ochi H."/>
            <person name="Hellsten U."/>
            <person name="Lyons J.B."/>
            <person name="Simakov O."/>
            <person name="Putnam N."/>
            <person name="Stites J."/>
            <person name="Kuroki Y."/>
            <person name="Tanaka T."/>
            <person name="Michiue T."/>
            <person name="Watanabe M."/>
            <person name="Bogdanovic O."/>
            <person name="Lister R."/>
            <person name="Georgiou G."/>
            <person name="Paranjpe S.S."/>
            <person name="van Kruijsbergen I."/>
            <person name="Shu S."/>
            <person name="Carlson J."/>
            <person name="Kinoshita T."/>
            <person name="Ohta Y."/>
            <person name="Mawaribuchi S."/>
            <person name="Jenkins J."/>
            <person name="Grimwood J."/>
            <person name="Schmutz J."/>
            <person name="Mitros T."/>
            <person name="Mozaffari S.V."/>
            <person name="Suzuki Y."/>
            <person name="Haramoto Y."/>
            <person name="Yamamoto T.S."/>
            <person name="Takagi C."/>
            <person name="Heald R."/>
            <person name="Miller K."/>
            <person name="Haudenschild C."/>
            <person name="Kitzman J."/>
            <person name="Nakayama T."/>
            <person name="Izutsu Y."/>
            <person name="Robert J."/>
            <person name="Fortriede J."/>
            <person name="Burns K."/>
            <person name="Lotay V."/>
            <person name="Karimi K."/>
            <person name="Yasuoka Y."/>
            <person name="Dichmann D.S."/>
            <person name="Flajnik M.F."/>
            <person name="Houston D.W."/>
            <person name="Shendure J."/>
            <person name="DuPasquier L."/>
            <person name="Vize P.D."/>
            <person name="Zorn A.M."/>
            <person name="Ito M."/>
            <person name="Marcotte E.M."/>
            <person name="Wallingford J.B."/>
            <person name="Ito Y."/>
            <person name="Asashima M."/>
            <person name="Ueno N."/>
            <person name="Matsuda Y."/>
            <person name="Veenstra G.J."/>
            <person name="Fujiyama A."/>
            <person name="Harland R.M."/>
            <person name="Taira M."/>
            <person name="Rokhsar D.S."/>
        </authorList>
    </citation>
    <scope>NUCLEOTIDE SEQUENCE [LARGE SCALE GENOMIC DNA]</scope>
    <source>
        <strain evidence="2">J</strain>
    </source>
</reference>
<name>A0A974CB24_XENLA</name>